<evidence type="ECO:0000256" key="6">
    <source>
        <dbReference type="ARBA" id="ARBA00023284"/>
    </source>
</evidence>
<evidence type="ECO:0000256" key="5">
    <source>
        <dbReference type="ARBA" id="ARBA00023157"/>
    </source>
</evidence>
<dbReference type="RefSeq" id="WP_275682223.1">
    <property type="nucleotide sequence ID" value="NZ_JAJLJH010000002.1"/>
</dbReference>
<dbReference type="Pfam" id="PF00085">
    <property type="entry name" value="Thioredoxin"/>
    <property type="match status" value="1"/>
</dbReference>
<reference evidence="9" key="1">
    <citation type="submission" date="2021-11" db="EMBL/GenBank/DDBJ databases">
        <title>BS-T2-15 a new species belonging to the Comamonadaceae family isolated from the soil of a French oak forest.</title>
        <authorList>
            <person name="Mieszkin S."/>
            <person name="Alain K."/>
        </authorList>
    </citation>
    <scope>NUCLEOTIDE SEQUENCE</scope>
    <source>
        <strain evidence="9">BS-T2-15</strain>
    </source>
</reference>
<keyword evidence="6" id="KW-0676">Redox-active center</keyword>
<dbReference type="GO" id="GO:0046872">
    <property type="term" value="F:metal ion binding"/>
    <property type="evidence" value="ECO:0007669"/>
    <property type="project" value="UniProtKB-KW"/>
</dbReference>
<dbReference type="Gene3D" id="2.30.30.380">
    <property type="entry name" value="Zn-finger domain of Sec23/24"/>
    <property type="match status" value="1"/>
</dbReference>
<dbReference type="AlphaFoldDB" id="A0A9X2BZD2"/>
<dbReference type="Proteomes" id="UP001139353">
    <property type="component" value="Unassembled WGS sequence"/>
</dbReference>
<comment type="caution">
    <text evidence="9">The sequence shown here is derived from an EMBL/GenBank/DDBJ whole genome shotgun (WGS) entry which is preliminary data.</text>
</comment>
<proteinExistence type="inferred from homology"/>
<dbReference type="PROSITE" id="PS00194">
    <property type="entry name" value="THIOREDOXIN_1"/>
    <property type="match status" value="1"/>
</dbReference>
<dbReference type="Gene3D" id="3.40.30.10">
    <property type="entry name" value="Glutaredoxin"/>
    <property type="match status" value="1"/>
</dbReference>
<dbReference type="InterPro" id="IPR036249">
    <property type="entry name" value="Thioredoxin-like_sf"/>
</dbReference>
<evidence type="ECO:0000256" key="2">
    <source>
        <dbReference type="ARBA" id="ARBA00022448"/>
    </source>
</evidence>
<evidence type="ECO:0000256" key="3">
    <source>
        <dbReference type="ARBA" id="ARBA00022723"/>
    </source>
</evidence>
<name>A0A9X2BZD2_9BURK</name>
<dbReference type="EMBL" id="JAJLJH010000002">
    <property type="protein sequence ID" value="MCK9686192.1"/>
    <property type="molecule type" value="Genomic_DNA"/>
</dbReference>
<keyword evidence="2" id="KW-0813">Transport</keyword>
<dbReference type="InterPro" id="IPR013766">
    <property type="entry name" value="Thioredoxin_domain"/>
</dbReference>
<dbReference type="SUPFAM" id="SSF52833">
    <property type="entry name" value="Thioredoxin-like"/>
    <property type="match status" value="1"/>
</dbReference>
<evidence type="ECO:0000313" key="10">
    <source>
        <dbReference type="Proteomes" id="UP001139353"/>
    </source>
</evidence>
<dbReference type="Pfam" id="PF21352">
    <property type="entry name" value="Zn_ribbon_Thio2"/>
    <property type="match status" value="1"/>
</dbReference>
<sequence length="143" mass="15201">MLLVCPHCATTNRVPEDRLKDEPVCANCGTALMDAKPVALSDAVFPKFVRATEAPVLVDFWAAWCGPCRQMAPHFEAAAKSLPEVRFAKVDSDAAQQASAAYGIRSIPTLILFKGGKEVARRSGASSAADIAAWTKAQLARAA</sequence>
<gene>
    <name evidence="9" type="primary">trxC</name>
    <name evidence="9" type="ORF">LPC04_10795</name>
</gene>
<dbReference type="InterPro" id="IPR049299">
    <property type="entry name" value="Thio2_N"/>
</dbReference>
<comment type="similarity">
    <text evidence="1">Belongs to the thioredoxin family.</text>
</comment>
<evidence type="ECO:0000313" key="9">
    <source>
        <dbReference type="EMBL" id="MCK9686192.1"/>
    </source>
</evidence>
<keyword evidence="4" id="KW-0249">Electron transport</keyword>
<dbReference type="PANTHER" id="PTHR45663">
    <property type="entry name" value="GEO12009P1"/>
    <property type="match status" value="1"/>
</dbReference>
<dbReference type="GO" id="GO:0015035">
    <property type="term" value="F:protein-disulfide reductase activity"/>
    <property type="evidence" value="ECO:0007669"/>
    <property type="project" value="UniProtKB-UniRule"/>
</dbReference>
<keyword evidence="5" id="KW-1015">Disulfide bond</keyword>
<dbReference type="PRINTS" id="PR00421">
    <property type="entry name" value="THIOREDOXIN"/>
</dbReference>
<feature type="domain" description="Thioredoxin" evidence="8">
    <location>
        <begin position="18"/>
        <end position="140"/>
    </location>
</feature>
<dbReference type="CDD" id="cd02947">
    <property type="entry name" value="TRX_family"/>
    <property type="match status" value="1"/>
</dbReference>
<dbReference type="InterPro" id="IPR005746">
    <property type="entry name" value="Thioredoxin"/>
</dbReference>
<evidence type="ECO:0000259" key="8">
    <source>
        <dbReference type="PROSITE" id="PS51352"/>
    </source>
</evidence>
<dbReference type="GO" id="GO:0005737">
    <property type="term" value="C:cytoplasm"/>
    <property type="evidence" value="ECO:0007669"/>
    <property type="project" value="TreeGrafter"/>
</dbReference>
<keyword evidence="10" id="KW-1185">Reference proteome</keyword>
<dbReference type="PANTHER" id="PTHR45663:SF11">
    <property type="entry name" value="GEO12009P1"/>
    <property type="match status" value="1"/>
</dbReference>
<dbReference type="NCBIfam" id="TIGR01068">
    <property type="entry name" value="thioredoxin"/>
    <property type="match status" value="1"/>
</dbReference>
<dbReference type="InterPro" id="IPR017937">
    <property type="entry name" value="Thioredoxin_CS"/>
</dbReference>
<accession>A0A9X2BZD2</accession>
<dbReference type="PROSITE" id="PS51352">
    <property type="entry name" value="THIOREDOXIN_2"/>
    <property type="match status" value="1"/>
</dbReference>
<protein>
    <recommendedName>
        <fullName evidence="7">Thioredoxin</fullName>
    </recommendedName>
</protein>
<dbReference type="FunFam" id="3.40.30.10:FF:000001">
    <property type="entry name" value="Thioredoxin"/>
    <property type="match status" value="1"/>
</dbReference>
<dbReference type="NCBIfam" id="NF008229">
    <property type="entry name" value="PRK10996.1"/>
    <property type="match status" value="1"/>
</dbReference>
<evidence type="ECO:0000256" key="7">
    <source>
        <dbReference type="NCBIfam" id="TIGR01068"/>
    </source>
</evidence>
<evidence type="ECO:0000256" key="1">
    <source>
        <dbReference type="ARBA" id="ARBA00008987"/>
    </source>
</evidence>
<evidence type="ECO:0000256" key="4">
    <source>
        <dbReference type="ARBA" id="ARBA00022982"/>
    </source>
</evidence>
<organism evidence="9 10">
    <name type="scientific">Scleromatobacter humisilvae</name>
    <dbReference type="NCBI Taxonomy" id="2897159"/>
    <lineage>
        <taxon>Bacteria</taxon>
        <taxon>Pseudomonadati</taxon>
        <taxon>Pseudomonadota</taxon>
        <taxon>Betaproteobacteria</taxon>
        <taxon>Burkholderiales</taxon>
        <taxon>Sphaerotilaceae</taxon>
        <taxon>Scleromatobacter</taxon>
    </lineage>
</organism>
<keyword evidence="3" id="KW-0479">Metal-binding</keyword>